<dbReference type="EMBL" id="WJXW01000006">
    <property type="protein sequence ID" value="KAF9735135.1"/>
    <property type="molecule type" value="Genomic_DNA"/>
</dbReference>
<protein>
    <submittedName>
        <fullName evidence="1">Uncharacterized protein</fullName>
    </submittedName>
</protein>
<dbReference type="AlphaFoldDB" id="A0A9P6GHJ3"/>
<organism evidence="1 2">
    <name type="scientific">Paraphaeosphaeria minitans</name>
    <dbReference type="NCBI Taxonomy" id="565426"/>
    <lineage>
        <taxon>Eukaryota</taxon>
        <taxon>Fungi</taxon>
        <taxon>Dikarya</taxon>
        <taxon>Ascomycota</taxon>
        <taxon>Pezizomycotina</taxon>
        <taxon>Dothideomycetes</taxon>
        <taxon>Pleosporomycetidae</taxon>
        <taxon>Pleosporales</taxon>
        <taxon>Massarineae</taxon>
        <taxon>Didymosphaeriaceae</taxon>
        <taxon>Paraphaeosphaeria</taxon>
    </lineage>
</organism>
<name>A0A9P6GHJ3_9PLEO</name>
<evidence type="ECO:0000313" key="2">
    <source>
        <dbReference type="Proteomes" id="UP000756921"/>
    </source>
</evidence>
<gene>
    <name evidence="1" type="ORF">PMIN01_06540</name>
</gene>
<keyword evidence="2" id="KW-1185">Reference proteome</keyword>
<dbReference type="Proteomes" id="UP000756921">
    <property type="component" value="Unassembled WGS sequence"/>
</dbReference>
<reference evidence="1" key="1">
    <citation type="journal article" date="2020" name="Mol. Plant Microbe Interact.">
        <title>Genome Sequence of the Biocontrol Agent Coniothyrium minitans strain Conio (IMI 134523).</title>
        <authorList>
            <person name="Patel D."/>
            <person name="Shittu T.A."/>
            <person name="Baroncelli R."/>
            <person name="Muthumeenakshi S."/>
            <person name="Osborne T.H."/>
            <person name="Janganan T.K."/>
            <person name="Sreenivasaprasad S."/>
        </authorList>
    </citation>
    <scope>NUCLEOTIDE SEQUENCE</scope>
    <source>
        <strain evidence="1">Conio</strain>
    </source>
</reference>
<proteinExistence type="predicted"/>
<evidence type="ECO:0000313" key="1">
    <source>
        <dbReference type="EMBL" id="KAF9735135.1"/>
    </source>
</evidence>
<sequence>MFATALRSSATDRLAKARRVSNSTAQQVTADLILALDPAVQRAEIVNASTLPMRVPPWHTDVLILQFCIPHPAASYVGGVMMGSLQREAGSRNAIICWLRGSIRNPKQTDFVSTSSVALGAEIASHMLCACSFKEETFDGAEGRSLSDFSSNRFVTAHGKQHSLLAALFASTVAMSRILVTFCVTASRGFRYVRYEMVVGAVIAAL</sequence>
<accession>A0A9P6GHJ3</accession>
<comment type="caution">
    <text evidence="1">The sequence shown here is derived from an EMBL/GenBank/DDBJ whole genome shotgun (WGS) entry which is preliminary data.</text>
</comment>